<reference evidence="4" key="1">
    <citation type="submission" date="2018-01" db="EMBL/GenBank/DDBJ databases">
        <authorList>
            <person name="Alioto T."/>
            <person name="Alioto T."/>
        </authorList>
    </citation>
    <scope>NUCLEOTIDE SEQUENCE [LARGE SCALE GENOMIC DNA]</scope>
</reference>
<keyword evidence="2" id="KW-0732">Signal</keyword>
<evidence type="ECO:0000256" key="2">
    <source>
        <dbReference type="SAM" id="SignalP"/>
    </source>
</evidence>
<evidence type="ECO:0000256" key="1">
    <source>
        <dbReference type="SAM" id="Phobius"/>
    </source>
</evidence>
<evidence type="ECO:0000313" key="3">
    <source>
        <dbReference type="EMBL" id="SPP80631.1"/>
    </source>
</evidence>
<gene>
    <name evidence="3" type="ORF">DGUA_6G005533</name>
</gene>
<accession>A0A3B0K6L6</accession>
<keyword evidence="4" id="KW-1185">Reference proteome</keyword>
<dbReference type="OMA" id="MIRYRGC"/>
<keyword evidence="1" id="KW-0472">Membrane</keyword>
<dbReference type="EMBL" id="OUUW01000005">
    <property type="protein sequence ID" value="SPP80631.1"/>
    <property type="molecule type" value="Genomic_DNA"/>
</dbReference>
<dbReference type="AlphaFoldDB" id="A0A3B0K6L6"/>
<proteinExistence type="predicted"/>
<feature type="signal peptide" evidence="2">
    <location>
        <begin position="1"/>
        <end position="24"/>
    </location>
</feature>
<feature type="transmembrane region" description="Helical" evidence="1">
    <location>
        <begin position="81"/>
        <end position="100"/>
    </location>
</feature>
<sequence>MIRYRGCCLSAFLVMFLAMENVLSAPIGSPLDMSDRYVTFDLVFERQSNDLPRELDLQLLQKLQSQNGLDVVRMQLLQLNLMKLLVVLDIFILLCVYFYARDSSHHQIQIVS</sequence>
<evidence type="ECO:0000313" key="4">
    <source>
        <dbReference type="Proteomes" id="UP000268350"/>
    </source>
</evidence>
<keyword evidence="1" id="KW-1133">Transmembrane helix</keyword>
<protein>
    <submittedName>
        <fullName evidence="3">Uncharacterized protein</fullName>
    </submittedName>
</protein>
<name>A0A3B0K6L6_DROGU</name>
<feature type="chain" id="PRO_5017236044" evidence="2">
    <location>
        <begin position="25"/>
        <end position="112"/>
    </location>
</feature>
<keyword evidence="1" id="KW-0812">Transmembrane</keyword>
<organism evidence="3 4">
    <name type="scientific">Drosophila guanche</name>
    <name type="common">Fruit fly</name>
    <dbReference type="NCBI Taxonomy" id="7266"/>
    <lineage>
        <taxon>Eukaryota</taxon>
        <taxon>Metazoa</taxon>
        <taxon>Ecdysozoa</taxon>
        <taxon>Arthropoda</taxon>
        <taxon>Hexapoda</taxon>
        <taxon>Insecta</taxon>
        <taxon>Pterygota</taxon>
        <taxon>Neoptera</taxon>
        <taxon>Endopterygota</taxon>
        <taxon>Diptera</taxon>
        <taxon>Brachycera</taxon>
        <taxon>Muscomorpha</taxon>
        <taxon>Ephydroidea</taxon>
        <taxon>Drosophilidae</taxon>
        <taxon>Drosophila</taxon>
        <taxon>Sophophora</taxon>
    </lineage>
</organism>
<dbReference type="Proteomes" id="UP000268350">
    <property type="component" value="Unassembled WGS sequence"/>
</dbReference>
<dbReference type="OrthoDB" id="7867010at2759"/>